<dbReference type="AlphaFoldDB" id="A0A427AAJ5"/>
<reference evidence="2 3" key="1">
    <citation type="journal article" date="2014" name="Agronomy (Basel)">
        <title>A Draft Genome Sequence for Ensete ventricosum, the Drought-Tolerant Tree Against Hunger.</title>
        <authorList>
            <person name="Harrison J."/>
            <person name="Moore K.A."/>
            <person name="Paszkiewicz K."/>
            <person name="Jones T."/>
            <person name="Grant M."/>
            <person name="Ambacheew D."/>
            <person name="Muzemil S."/>
            <person name="Studholme D.J."/>
        </authorList>
    </citation>
    <scope>NUCLEOTIDE SEQUENCE [LARGE SCALE GENOMIC DNA]</scope>
</reference>
<organism evidence="2 3">
    <name type="scientific">Ensete ventricosum</name>
    <name type="common">Abyssinian banana</name>
    <name type="synonym">Musa ensete</name>
    <dbReference type="NCBI Taxonomy" id="4639"/>
    <lineage>
        <taxon>Eukaryota</taxon>
        <taxon>Viridiplantae</taxon>
        <taxon>Streptophyta</taxon>
        <taxon>Embryophyta</taxon>
        <taxon>Tracheophyta</taxon>
        <taxon>Spermatophyta</taxon>
        <taxon>Magnoliopsida</taxon>
        <taxon>Liliopsida</taxon>
        <taxon>Zingiberales</taxon>
        <taxon>Musaceae</taxon>
        <taxon>Ensete</taxon>
    </lineage>
</organism>
<proteinExistence type="predicted"/>
<evidence type="ECO:0000313" key="3">
    <source>
        <dbReference type="Proteomes" id="UP000287651"/>
    </source>
</evidence>
<dbReference type="Proteomes" id="UP000287651">
    <property type="component" value="Unassembled WGS sequence"/>
</dbReference>
<evidence type="ECO:0000313" key="2">
    <source>
        <dbReference type="EMBL" id="RRT73221.1"/>
    </source>
</evidence>
<feature type="region of interest" description="Disordered" evidence="1">
    <location>
        <begin position="106"/>
        <end position="138"/>
    </location>
</feature>
<evidence type="ECO:0000256" key="1">
    <source>
        <dbReference type="SAM" id="MobiDB-lite"/>
    </source>
</evidence>
<sequence>MLRPGAIREWVSEEVLKQVVERGKEAMRSPEGLSYPKAKRQIERRWARRSDIVSQRRIYRSRRKGRRCKTTDNRAMSLIAPWYRRCETSYGGSKFDYSTTVAESSWEPRGVLQPEQKIEDSANNEEMQRLRRGRQRNK</sequence>
<gene>
    <name evidence="2" type="ORF">B296_00021990</name>
</gene>
<dbReference type="EMBL" id="AMZH03003161">
    <property type="protein sequence ID" value="RRT73221.1"/>
    <property type="molecule type" value="Genomic_DNA"/>
</dbReference>
<protein>
    <submittedName>
        <fullName evidence="2">Uncharacterized protein</fullName>
    </submittedName>
</protein>
<comment type="caution">
    <text evidence="2">The sequence shown here is derived from an EMBL/GenBank/DDBJ whole genome shotgun (WGS) entry which is preliminary data.</text>
</comment>
<accession>A0A427AAJ5</accession>
<name>A0A427AAJ5_ENSVE</name>